<feature type="transmembrane region" description="Helical" evidence="1">
    <location>
        <begin position="9"/>
        <end position="27"/>
    </location>
</feature>
<accession>A0A7Y0HSN9</accession>
<protein>
    <submittedName>
        <fullName evidence="2">DUF4350 domain-containing protein</fullName>
    </submittedName>
</protein>
<dbReference type="EMBL" id="JABBNI010000067">
    <property type="protein sequence ID" value="NMM66018.1"/>
    <property type="molecule type" value="Genomic_DNA"/>
</dbReference>
<organism evidence="2 3">
    <name type="scientific">Clostridium muellerianum</name>
    <dbReference type="NCBI Taxonomy" id="2716538"/>
    <lineage>
        <taxon>Bacteria</taxon>
        <taxon>Bacillati</taxon>
        <taxon>Bacillota</taxon>
        <taxon>Clostridia</taxon>
        <taxon>Eubacteriales</taxon>
        <taxon>Clostridiaceae</taxon>
        <taxon>Clostridium</taxon>
    </lineage>
</organism>
<keyword evidence="1" id="KW-1133">Transmembrane helix</keyword>
<comment type="caution">
    <text evidence="2">The sequence shown here is derived from an EMBL/GenBank/DDBJ whole genome shotgun (WGS) entry which is preliminary data.</text>
</comment>
<proteinExistence type="predicted"/>
<evidence type="ECO:0000313" key="2">
    <source>
        <dbReference type="EMBL" id="NMM66018.1"/>
    </source>
</evidence>
<dbReference type="Proteomes" id="UP000537131">
    <property type="component" value="Unassembled WGS sequence"/>
</dbReference>
<keyword evidence="3" id="KW-1185">Reference proteome</keyword>
<gene>
    <name evidence="2" type="ORF">HBE96_25910</name>
</gene>
<name>A0A7Y0HSN9_9CLOT</name>
<dbReference type="RefSeq" id="WP_169300596.1">
    <property type="nucleotide sequence ID" value="NZ_JABBNI010000067.1"/>
</dbReference>
<reference evidence="2 3" key="1">
    <citation type="submission" date="2020-06" db="EMBL/GenBank/DDBJ databases">
        <title>Complete Genome Sequence of Clostridium muelleri sp. nov. P21T, an Acid-Alcohol Producing Acetogen Isolated from Old Hay.</title>
        <authorList>
            <person name="Duncan K.E."/>
            <person name="Tanner R.S."/>
        </authorList>
    </citation>
    <scope>NUCLEOTIDE SEQUENCE [LARGE SCALE GENOMIC DNA]</scope>
    <source>
        <strain evidence="2 3">P21</strain>
    </source>
</reference>
<evidence type="ECO:0000313" key="3">
    <source>
        <dbReference type="Proteomes" id="UP000537131"/>
    </source>
</evidence>
<keyword evidence="1" id="KW-0812">Transmembrane</keyword>
<sequence length="332" mass="39417">MKIKISKDLILFLICIPLFLCCTFYISSRMNNINLPSYSVENKSKMGYNVFFQALKELNVPVYRTLNSVEDHDNSNIQIVVQGGNFNINDVKIKRWVNNGGVLVYLRSENSSLTEYGRNPKIKGKMKVYKYNKGTIITLNASYLTNETLTKDTGKAYELLKEIDDYKHKKIYFNEANLFSADKKSLWDCIPMEIKYIIYQFVIILAAFFYYKGKRFGKVIPLYEEEEREENEYLYSAASLYRQAKCWDIMVESYYKSFLKKVNHSSCEWLKYWESEKLPNLDKAKKVYKFMNVKEAKIKSKEYIQIVNILEQLINDLEKRRDLYWKTLKRPQ</sequence>
<dbReference type="AlphaFoldDB" id="A0A7Y0HSN9"/>
<keyword evidence="1" id="KW-0472">Membrane</keyword>
<feature type="transmembrane region" description="Helical" evidence="1">
    <location>
        <begin position="194"/>
        <end position="211"/>
    </location>
</feature>
<evidence type="ECO:0000256" key="1">
    <source>
        <dbReference type="SAM" id="Phobius"/>
    </source>
</evidence>